<sequence>NVVAAAEKFVVRLKAALDFNIGGTPETDRLAVKEKEAELALIDRKLKVKNIALERQLTEEKKIRARISADANKKAGERLLLLDEAAKKREAEAKAIADSAAALENVDPTAGLFSKLTGMQEIADLFTGLIGADMVDAEGLTVALQAAIKKMQELLGTPPDLQTWSDSFQTAFKKMADGFASTMAIITSAVQQTANFISEEFIIALDPSSAEDGPSAQERFKAFLGQLGKMIIAELAKWAIAKAIFSLAGGVSGGGPISSAARGGQIGFDDGGTVPGGKHEAKQFRPAAIALSDTVPAWLTPGEFVNPVRSVLKYGADLFEGLRTGALDPAALREAAGLTNRRKSVRKVRARGFAEGGTIGDAARAGERVLSREIGARGENAVASPALMVSDDQQMDRIMAGGQRAFRAWAENEKEFFRGIVRE</sequence>
<proteinExistence type="predicted"/>
<organism evidence="1">
    <name type="scientific">marine sediment metagenome</name>
    <dbReference type="NCBI Taxonomy" id="412755"/>
    <lineage>
        <taxon>unclassified sequences</taxon>
        <taxon>metagenomes</taxon>
        <taxon>ecological metagenomes</taxon>
    </lineage>
</organism>
<evidence type="ECO:0000313" key="1">
    <source>
        <dbReference type="EMBL" id="KKL60300.1"/>
    </source>
</evidence>
<dbReference type="AlphaFoldDB" id="A0A0F9FSG3"/>
<comment type="caution">
    <text evidence="1">The sequence shown here is derived from an EMBL/GenBank/DDBJ whole genome shotgun (WGS) entry which is preliminary data.</text>
</comment>
<protein>
    <submittedName>
        <fullName evidence="1">Uncharacterized protein</fullName>
    </submittedName>
</protein>
<name>A0A0F9FSG3_9ZZZZ</name>
<accession>A0A0F9FSG3</accession>
<gene>
    <name evidence="1" type="ORF">LCGC14_2206710</name>
</gene>
<feature type="non-terminal residue" evidence="1">
    <location>
        <position position="1"/>
    </location>
</feature>
<dbReference type="EMBL" id="LAZR01029198">
    <property type="protein sequence ID" value="KKL60300.1"/>
    <property type="molecule type" value="Genomic_DNA"/>
</dbReference>
<reference evidence="1" key="1">
    <citation type="journal article" date="2015" name="Nature">
        <title>Complex archaea that bridge the gap between prokaryotes and eukaryotes.</title>
        <authorList>
            <person name="Spang A."/>
            <person name="Saw J.H."/>
            <person name="Jorgensen S.L."/>
            <person name="Zaremba-Niedzwiedzka K."/>
            <person name="Martijn J."/>
            <person name="Lind A.E."/>
            <person name="van Eijk R."/>
            <person name="Schleper C."/>
            <person name="Guy L."/>
            <person name="Ettema T.J."/>
        </authorList>
    </citation>
    <scope>NUCLEOTIDE SEQUENCE</scope>
</reference>